<evidence type="ECO:0000313" key="10">
    <source>
        <dbReference type="Proteomes" id="UP000006039"/>
    </source>
</evidence>
<dbReference type="AlphaFoldDB" id="J3PHR0"/>
<comment type="pathway">
    <text evidence="2">Secondary metabolite biosynthesis.</text>
</comment>
<dbReference type="Proteomes" id="UP000006039">
    <property type="component" value="Unassembled WGS sequence"/>
</dbReference>
<dbReference type="CDD" id="cd07722">
    <property type="entry name" value="LACTB2-like_MBL-fold"/>
    <property type="match status" value="1"/>
</dbReference>
<dbReference type="EnsemblFungi" id="EJT69422">
    <property type="protein sequence ID" value="EJT69422"/>
    <property type="gene ID" value="GGTG_13041"/>
</dbReference>
<sequence length="331" mass="35285">MPSSSSKPQGFYSSAFWEDYLATQHSKLPELGHVSEHCGSKRVVRFLGGNPGHMQLQGTNTYLVGTGRIRILIDTGEGRASWIINLTGYLDDHDISISHVLLTHRHGDHTGGLADLLLRDPDVLVHKNEPEGDGQRPIRDGQRFSVEGATLRAVLTPGHSSDHACFVLEEDGALFTGDAVLGHGYSVAEDLGAYTASLARMRALGCGGPGYPGHGEWIKNLPRVLDMYVAQRRARERRICAVLADAAAAAAVGHHQGVATAAAMGGGNGGLTVEDVGVRIYGEAARSPGAFDAALRPLLDQVLHMLADHGKVGSRLVGSGQTRHWFVTPGM</sequence>
<dbReference type="GeneID" id="20353499"/>
<dbReference type="GO" id="GO:0016787">
    <property type="term" value="F:hydrolase activity"/>
    <property type="evidence" value="ECO:0007669"/>
    <property type="project" value="UniProtKB-KW"/>
</dbReference>
<dbReference type="FunFam" id="3.60.15.10:FF:000041">
    <property type="entry name" value="Metallo-beta-lactamase domain protein"/>
    <property type="match status" value="1"/>
</dbReference>
<evidence type="ECO:0000256" key="4">
    <source>
        <dbReference type="ARBA" id="ARBA00022723"/>
    </source>
</evidence>
<dbReference type="InterPro" id="IPR047921">
    <property type="entry name" value="LACTB2-like_MBL-fold"/>
</dbReference>
<reference evidence="9" key="4">
    <citation type="journal article" date="2015" name="G3 (Bethesda)">
        <title>Genome sequences of three phytopathogenic species of the Magnaporthaceae family of fungi.</title>
        <authorList>
            <person name="Okagaki L.H."/>
            <person name="Nunes C.C."/>
            <person name="Sailsbery J."/>
            <person name="Clay B."/>
            <person name="Brown D."/>
            <person name="John T."/>
            <person name="Oh Y."/>
            <person name="Young N."/>
            <person name="Fitzgerald M."/>
            <person name="Haas B.J."/>
            <person name="Zeng Q."/>
            <person name="Young S."/>
            <person name="Adiconis X."/>
            <person name="Fan L."/>
            <person name="Levin J.Z."/>
            <person name="Mitchell T.K."/>
            <person name="Okubara P.A."/>
            <person name="Farman M.L."/>
            <person name="Kohn L.M."/>
            <person name="Birren B."/>
            <person name="Ma L.-J."/>
            <person name="Dean R.A."/>
        </authorList>
    </citation>
    <scope>NUCLEOTIDE SEQUENCE</scope>
    <source>
        <strain evidence="9">R3-111a-1</strain>
    </source>
</reference>
<proteinExistence type="inferred from homology"/>
<evidence type="ECO:0000259" key="7">
    <source>
        <dbReference type="SMART" id="SM00849"/>
    </source>
</evidence>
<evidence type="ECO:0000313" key="8">
    <source>
        <dbReference type="EMBL" id="EJT69422.1"/>
    </source>
</evidence>
<evidence type="ECO:0000256" key="5">
    <source>
        <dbReference type="ARBA" id="ARBA00022801"/>
    </source>
</evidence>
<name>J3PHR0_GAET3</name>
<reference evidence="10" key="1">
    <citation type="submission" date="2010-07" db="EMBL/GenBank/DDBJ databases">
        <title>The genome sequence of Gaeumannomyces graminis var. tritici strain R3-111a-1.</title>
        <authorList>
            <consortium name="The Broad Institute Genome Sequencing Platform"/>
            <person name="Ma L.-J."/>
            <person name="Dead R."/>
            <person name="Young S."/>
            <person name="Zeng Q."/>
            <person name="Koehrsen M."/>
            <person name="Alvarado L."/>
            <person name="Berlin A."/>
            <person name="Chapman S.B."/>
            <person name="Chen Z."/>
            <person name="Freedman E."/>
            <person name="Gellesch M."/>
            <person name="Goldberg J."/>
            <person name="Griggs A."/>
            <person name="Gujja S."/>
            <person name="Heilman E.R."/>
            <person name="Heiman D."/>
            <person name="Hepburn T."/>
            <person name="Howarth C."/>
            <person name="Jen D."/>
            <person name="Larson L."/>
            <person name="Mehta T."/>
            <person name="Neiman D."/>
            <person name="Pearson M."/>
            <person name="Roberts A."/>
            <person name="Saif S."/>
            <person name="Shea T."/>
            <person name="Shenoy N."/>
            <person name="Sisk P."/>
            <person name="Stolte C."/>
            <person name="Sykes S."/>
            <person name="Walk T."/>
            <person name="White J."/>
            <person name="Yandava C."/>
            <person name="Haas B."/>
            <person name="Nusbaum C."/>
            <person name="Birren B."/>
        </authorList>
    </citation>
    <scope>NUCLEOTIDE SEQUENCE [LARGE SCALE GENOMIC DNA]</scope>
    <source>
        <strain evidence="10">R3-111a-1</strain>
    </source>
</reference>
<dbReference type="RefSeq" id="XP_009229207.1">
    <property type="nucleotide sequence ID" value="XM_009230943.1"/>
</dbReference>
<evidence type="ECO:0000256" key="2">
    <source>
        <dbReference type="ARBA" id="ARBA00005179"/>
    </source>
</evidence>
<reference evidence="8" key="3">
    <citation type="submission" date="2010-09" db="EMBL/GenBank/DDBJ databases">
        <title>Annotation of Gaeumannomyces graminis var. tritici R3-111a-1.</title>
        <authorList>
            <consortium name="The Broad Institute Genome Sequencing Platform"/>
            <person name="Ma L.-J."/>
            <person name="Dead R."/>
            <person name="Young S.K."/>
            <person name="Zeng Q."/>
            <person name="Gargeya S."/>
            <person name="Fitzgerald M."/>
            <person name="Haas B."/>
            <person name="Abouelleil A."/>
            <person name="Alvarado L."/>
            <person name="Arachchi H.M."/>
            <person name="Berlin A."/>
            <person name="Brown A."/>
            <person name="Chapman S.B."/>
            <person name="Chen Z."/>
            <person name="Dunbar C."/>
            <person name="Freedman E."/>
            <person name="Gearin G."/>
            <person name="Gellesch M."/>
            <person name="Goldberg J."/>
            <person name="Griggs A."/>
            <person name="Gujja S."/>
            <person name="Heiman D."/>
            <person name="Howarth C."/>
            <person name="Larson L."/>
            <person name="Lui A."/>
            <person name="MacDonald P.J.P."/>
            <person name="Mehta T."/>
            <person name="Montmayeur A."/>
            <person name="Murphy C."/>
            <person name="Neiman D."/>
            <person name="Pearson M."/>
            <person name="Priest M."/>
            <person name="Roberts A."/>
            <person name="Saif S."/>
            <person name="Shea T."/>
            <person name="Shenoy N."/>
            <person name="Sisk P."/>
            <person name="Stolte C."/>
            <person name="Sykes S."/>
            <person name="Yandava C."/>
            <person name="Wortman J."/>
            <person name="Nusbaum C."/>
            <person name="Birren B."/>
        </authorList>
    </citation>
    <scope>NUCLEOTIDE SEQUENCE</scope>
    <source>
        <strain evidence="8">R3-111a-1</strain>
    </source>
</reference>
<dbReference type="HOGENOM" id="CLU_048478_1_0_1"/>
<dbReference type="PANTHER" id="PTHR23131">
    <property type="entry name" value="ENDORIBONUCLEASE LACTB2"/>
    <property type="match status" value="1"/>
</dbReference>
<comment type="similarity">
    <text evidence="3">Belongs to the metallo-beta-lactamase superfamily.</text>
</comment>
<dbReference type="GO" id="GO:0044550">
    <property type="term" value="P:secondary metabolite biosynthetic process"/>
    <property type="evidence" value="ECO:0007669"/>
    <property type="project" value="UniProtKB-ARBA"/>
</dbReference>
<keyword evidence="10" id="KW-1185">Reference proteome</keyword>
<organism evidence="8">
    <name type="scientific">Gaeumannomyces tritici (strain R3-111a-1)</name>
    <name type="common">Wheat and barley take-all root rot fungus</name>
    <name type="synonym">Gaeumannomyces graminis var. tritici</name>
    <dbReference type="NCBI Taxonomy" id="644352"/>
    <lineage>
        <taxon>Eukaryota</taxon>
        <taxon>Fungi</taxon>
        <taxon>Dikarya</taxon>
        <taxon>Ascomycota</taxon>
        <taxon>Pezizomycotina</taxon>
        <taxon>Sordariomycetes</taxon>
        <taxon>Sordariomycetidae</taxon>
        <taxon>Magnaporthales</taxon>
        <taxon>Magnaporthaceae</taxon>
        <taxon>Gaeumannomyces</taxon>
    </lineage>
</organism>
<keyword evidence="5" id="KW-0378">Hydrolase</keyword>
<evidence type="ECO:0000313" key="9">
    <source>
        <dbReference type="EnsemblFungi" id="EJT69422"/>
    </source>
</evidence>
<dbReference type="STRING" id="644352.J3PHR0"/>
<comment type="cofactor">
    <cofactor evidence="1">
        <name>Zn(2+)</name>
        <dbReference type="ChEBI" id="CHEBI:29105"/>
    </cofactor>
</comment>
<reference evidence="8" key="2">
    <citation type="submission" date="2010-07" db="EMBL/GenBank/DDBJ databases">
        <authorList>
            <consortium name="The Broad Institute Genome Sequencing Platform"/>
            <consortium name="Broad Institute Genome Sequencing Center for Infectious Disease"/>
            <person name="Ma L.-J."/>
            <person name="Dead R."/>
            <person name="Young S."/>
            <person name="Zeng Q."/>
            <person name="Koehrsen M."/>
            <person name="Alvarado L."/>
            <person name="Berlin A."/>
            <person name="Chapman S.B."/>
            <person name="Chen Z."/>
            <person name="Freedman E."/>
            <person name="Gellesch M."/>
            <person name="Goldberg J."/>
            <person name="Griggs A."/>
            <person name="Gujja S."/>
            <person name="Heilman E.R."/>
            <person name="Heiman D."/>
            <person name="Hepburn T."/>
            <person name="Howarth C."/>
            <person name="Jen D."/>
            <person name="Larson L."/>
            <person name="Mehta T."/>
            <person name="Neiman D."/>
            <person name="Pearson M."/>
            <person name="Roberts A."/>
            <person name="Saif S."/>
            <person name="Shea T."/>
            <person name="Shenoy N."/>
            <person name="Sisk P."/>
            <person name="Stolte C."/>
            <person name="Sykes S."/>
            <person name="Walk T."/>
            <person name="White J."/>
            <person name="Yandava C."/>
            <person name="Haas B."/>
            <person name="Nusbaum C."/>
            <person name="Birren B."/>
        </authorList>
    </citation>
    <scope>NUCLEOTIDE SEQUENCE</scope>
    <source>
        <strain evidence="8">R3-111a-1</strain>
    </source>
</reference>
<dbReference type="PANTHER" id="PTHR23131:SF2">
    <property type="entry name" value="LACTAMASE-LIKE PROTEIN APTB-RELATED"/>
    <property type="match status" value="1"/>
</dbReference>
<evidence type="ECO:0000256" key="1">
    <source>
        <dbReference type="ARBA" id="ARBA00001947"/>
    </source>
</evidence>
<dbReference type="Gene3D" id="1.10.10.10">
    <property type="entry name" value="Winged helix-like DNA-binding domain superfamily/Winged helix DNA-binding domain"/>
    <property type="match status" value="1"/>
</dbReference>
<dbReference type="GO" id="GO:0046872">
    <property type="term" value="F:metal ion binding"/>
    <property type="evidence" value="ECO:0007669"/>
    <property type="project" value="UniProtKB-KW"/>
</dbReference>
<dbReference type="VEuPathDB" id="FungiDB:GGTG_13041"/>
<evidence type="ECO:0000256" key="3">
    <source>
        <dbReference type="ARBA" id="ARBA00007749"/>
    </source>
</evidence>
<gene>
    <name evidence="9" type="primary">20353499</name>
    <name evidence="8" type="ORF">GGTG_13041</name>
</gene>
<dbReference type="SUPFAM" id="SSF56281">
    <property type="entry name" value="Metallo-hydrolase/oxidoreductase"/>
    <property type="match status" value="1"/>
</dbReference>
<reference evidence="9" key="5">
    <citation type="submission" date="2018-04" db="UniProtKB">
        <authorList>
            <consortium name="EnsemblFungi"/>
        </authorList>
    </citation>
    <scope>IDENTIFICATION</scope>
    <source>
        <strain evidence="9">R3-111a-1</strain>
    </source>
</reference>
<keyword evidence="4" id="KW-0479">Metal-binding</keyword>
<dbReference type="InterPro" id="IPR001279">
    <property type="entry name" value="Metallo-B-lactamas"/>
</dbReference>
<accession>J3PHR0</accession>
<dbReference type="eggNOG" id="KOG0813">
    <property type="taxonomic scope" value="Eukaryota"/>
</dbReference>
<dbReference type="InterPro" id="IPR036388">
    <property type="entry name" value="WH-like_DNA-bd_sf"/>
</dbReference>
<dbReference type="InterPro" id="IPR050662">
    <property type="entry name" value="Sec-metab_biosynth-thioest"/>
</dbReference>
<keyword evidence="6" id="KW-0862">Zinc</keyword>
<feature type="domain" description="Metallo-beta-lactamase" evidence="7">
    <location>
        <begin position="58"/>
        <end position="214"/>
    </location>
</feature>
<dbReference type="Gene3D" id="3.60.15.10">
    <property type="entry name" value="Ribonuclease Z/Hydroxyacylglutathione hydrolase-like"/>
    <property type="match status" value="1"/>
</dbReference>
<protein>
    <recommendedName>
        <fullName evidence="7">Metallo-beta-lactamase domain-containing protein</fullName>
    </recommendedName>
</protein>
<dbReference type="OrthoDB" id="17458at2759"/>
<dbReference type="SMART" id="SM00849">
    <property type="entry name" value="Lactamase_B"/>
    <property type="match status" value="1"/>
</dbReference>
<dbReference type="EMBL" id="GL385404">
    <property type="protein sequence ID" value="EJT69422.1"/>
    <property type="molecule type" value="Genomic_DNA"/>
</dbReference>
<dbReference type="InterPro" id="IPR036866">
    <property type="entry name" value="RibonucZ/Hydroxyglut_hydro"/>
</dbReference>
<dbReference type="Pfam" id="PF00753">
    <property type="entry name" value="Lactamase_B"/>
    <property type="match status" value="1"/>
</dbReference>
<evidence type="ECO:0000256" key="6">
    <source>
        <dbReference type="ARBA" id="ARBA00022833"/>
    </source>
</evidence>